<protein>
    <submittedName>
        <fullName evidence="1">Uncharacterized protein</fullName>
    </submittedName>
</protein>
<evidence type="ECO:0000313" key="1">
    <source>
        <dbReference type="EMBL" id="JAD64270.1"/>
    </source>
</evidence>
<reference evidence="1" key="2">
    <citation type="journal article" date="2015" name="Data Brief">
        <title>Shoot transcriptome of the giant reed, Arundo donax.</title>
        <authorList>
            <person name="Barrero R.A."/>
            <person name="Guerrero F.D."/>
            <person name="Moolhuijzen P."/>
            <person name="Goolsby J.A."/>
            <person name="Tidwell J."/>
            <person name="Bellgard S.E."/>
            <person name="Bellgard M.I."/>
        </authorList>
    </citation>
    <scope>NUCLEOTIDE SEQUENCE</scope>
    <source>
        <tissue evidence="1">Shoot tissue taken approximately 20 cm above the soil surface</tissue>
    </source>
</reference>
<dbReference type="EMBL" id="GBRH01233625">
    <property type="protein sequence ID" value="JAD64270.1"/>
    <property type="molecule type" value="Transcribed_RNA"/>
</dbReference>
<accession>A0A0A9BSW9</accession>
<name>A0A0A9BSW9_ARUDO</name>
<organism evidence="1">
    <name type="scientific">Arundo donax</name>
    <name type="common">Giant reed</name>
    <name type="synonym">Donax arundinaceus</name>
    <dbReference type="NCBI Taxonomy" id="35708"/>
    <lineage>
        <taxon>Eukaryota</taxon>
        <taxon>Viridiplantae</taxon>
        <taxon>Streptophyta</taxon>
        <taxon>Embryophyta</taxon>
        <taxon>Tracheophyta</taxon>
        <taxon>Spermatophyta</taxon>
        <taxon>Magnoliopsida</taxon>
        <taxon>Liliopsida</taxon>
        <taxon>Poales</taxon>
        <taxon>Poaceae</taxon>
        <taxon>PACMAD clade</taxon>
        <taxon>Arundinoideae</taxon>
        <taxon>Arundineae</taxon>
        <taxon>Arundo</taxon>
    </lineage>
</organism>
<sequence length="33" mass="3707">MAVVLGPVVKAEGGSSQEKLVWPMRLRRAERQK</sequence>
<reference evidence="1" key="1">
    <citation type="submission" date="2014-09" db="EMBL/GenBank/DDBJ databases">
        <authorList>
            <person name="Magalhaes I.L.F."/>
            <person name="Oliveira U."/>
            <person name="Santos F.R."/>
            <person name="Vidigal T.H.D.A."/>
            <person name="Brescovit A.D."/>
            <person name="Santos A.J."/>
        </authorList>
    </citation>
    <scope>NUCLEOTIDE SEQUENCE</scope>
    <source>
        <tissue evidence="1">Shoot tissue taken approximately 20 cm above the soil surface</tissue>
    </source>
</reference>
<proteinExistence type="predicted"/>
<dbReference type="AlphaFoldDB" id="A0A0A9BSW9"/>